<dbReference type="Gene3D" id="2.60.40.1120">
    <property type="entry name" value="Carboxypeptidase-like, regulatory domain"/>
    <property type="match status" value="1"/>
</dbReference>
<sequence length="189" mass="20974">MNFIRYCLFAVFTLLLSLNAAARGHYNVMGTVTDEKGQLLTSATVFISGSEKITMTNERGEFIFHNLDPGAFQLTVTMLGFTPDVRSLVIQTTSPNLKVVLKPTAIALNEVKIPAGNTLEDYYQLFKAQFLGISPNGLDCEITNRDVIKLNYDQKKGILTASANDFLVIQNKRTGYKVRYLLRGSPTTP</sequence>
<dbReference type="EMBL" id="JABFCR010000049">
    <property type="protein sequence ID" value="NNU34478.1"/>
    <property type="molecule type" value="Genomic_DNA"/>
</dbReference>
<gene>
    <name evidence="2" type="ORF">HK413_10795</name>
</gene>
<dbReference type="InterPro" id="IPR008969">
    <property type="entry name" value="CarboxyPept-like_regulatory"/>
</dbReference>
<accession>A0ABX1W3C1</accession>
<dbReference type="Pfam" id="PF13715">
    <property type="entry name" value="CarbopepD_reg_2"/>
    <property type="match status" value="1"/>
</dbReference>
<dbReference type="Proteomes" id="UP000566071">
    <property type="component" value="Unassembled WGS sequence"/>
</dbReference>
<feature type="chain" id="PRO_5045382330" evidence="1">
    <location>
        <begin position="23"/>
        <end position="189"/>
    </location>
</feature>
<proteinExistence type="predicted"/>
<keyword evidence="1" id="KW-0732">Signal</keyword>
<dbReference type="RefSeq" id="WP_175270155.1">
    <property type="nucleotide sequence ID" value="NZ_JABFCR010000049.1"/>
</dbReference>
<protein>
    <submittedName>
        <fullName evidence="2">Carboxypeptidase-like regulatory domain-containing protein</fullName>
    </submittedName>
</protein>
<evidence type="ECO:0000313" key="2">
    <source>
        <dbReference type="EMBL" id="NNU34478.1"/>
    </source>
</evidence>
<organism evidence="2 3">
    <name type="scientific">Mucilaginibacter humi</name>
    <dbReference type="NCBI Taxonomy" id="2732510"/>
    <lineage>
        <taxon>Bacteria</taxon>
        <taxon>Pseudomonadati</taxon>
        <taxon>Bacteroidota</taxon>
        <taxon>Sphingobacteriia</taxon>
        <taxon>Sphingobacteriales</taxon>
        <taxon>Sphingobacteriaceae</taxon>
        <taxon>Mucilaginibacter</taxon>
    </lineage>
</organism>
<name>A0ABX1W3C1_9SPHI</name>
<dbReference type="SUPFAM" id="SSF49464">
    <property type="entry name" value="Carboxypeptidase regulatory domain-like"/>
    <property type="match status" value="1"/>
</dbReference>
<reference evidence="2 3" key="1">
    <citation type="submission" date="2020-05" db="EMBL/GenBank/DDBJ databases">
        <authorList>
            <person name="Khan S.A."/>
            <person name="Jeon C.O."/>
            <person name="Chun B.H."/>
        </authorList>
    </citation>
    <scope>NUCLEOTIDE SEQUENCE [LARGE SCALE GENOMIC DNA]</scope>
    <source>
        <strain evidence="2 3">S1162</strain>
    </source>
</reference>
<feature type="signal peptide" evidence="1">
    <location>
        <begin position="1"/>
        <end position="22"/>
    </location>
</feature>
<evidence type="ECO:0000313" key="3">
    <source>
        <dbReference type="Proteomes" id="UP000566071"/>
    </source>
</evidence>
<comment type="caution">
    <text evidence="2">The sequence shown here is derived from an EMBL/GenBank/DDBJ whole genome shotgun (WGS) entry which is preliminary data.</text>
</comment>
<evidence type="ECO:0000256" key="1">
    <source>
        <dbReference type="SAM" id="SignalP"/>
    </source>
</evidence>
<keyword evidence="3" id="KW-1185">Reference proteome</keyword>